<feature type="compositionally biased region" description="Polar residues" evidence="1">
    <location>
        <begin position="255"/>
        <end position="268"/>
    </location>
</feature>
<dbReference type="OrthoDB" id="68234at2759"/>
<gene>
    <name evidence="3" type="ORF">BN9_079050</name>
</gene>
<dbReference type="InParanoid" id="A0A024GJA6"/>
<evidence type="ECO:0000256" key="1">
    <source>
        <dbReference type="SAM" id="MobiDB-lite"/>
    </source>
</evidence>
<dbReference type="AlphaFoldDB" id="A0A024GJA6"/>
<feature type="region of interest" description="Disordered" evidence="1">
    <location>
        <begin position="242"/>
        <end position="331"/>
    </location>
</feature>
<proteinExistence type="predicted"/>
<feature type="compositionally biased region" description="Polar residues" evidence="1">
    <location>
        <begin position="275"/>
        <end position="300"/>
    </location>
</feature>
<feature type="compositionally biased region" description="Polar residues" evidence="1">
    <location>
        <begin position="308"/>
        <end position="318"/>
    </location>
</feature>
<keyword evidence="4" id="KW-1185">Reference proteome</keyword>
<comment type="caution">
    <text evidence="3">The sequence shown here is derived from an EMBL/GenBank/DDBJ whole genome shotgun (WGS) entry which is preliminary data.</text>
</comment>
<organism evidence="3 4">
    <name type="scientific">Albugo candida</name>
    <dbReference type="NCBI Taxonomy" id="65357"/>
    <lineage>
        <taxon>Eukaryota</taxon>
        <taxon>Sar</taxon>
        <taxon>Stramenopiles</taxon>
        <taxon>Oomycota</taxon>
        <taxon>Peronosporomycetes</taxon>
        <taxon>Albuginales</taxon>
        <taxon>Albuginaceae</taxon>
        <taxon>Albugo</taxon>
    </lineage>
</organism>
<evidence type="ECO:0000313" key="4">
    <source>
        <dbReference type="Proteomes" id="UP000053237"/>
    </source>
</evidence>
<feature type="compositionally biased region" description="Basic and acidic residues" evidence="1">
    <location>
        <begin position="243"/>
        <end position="253"/>
    </location>
</feature>
<dbReference type="InterPro" id="IPR001478">
    <property type="entry name" value="PDZ"/>
</dbReference>
<dbReference type="Proteomes" id="UP000053237">
    <property type="component" value="Unassembled WGS sequence"/>
</dbReference>
<dbReference type="SUPFAM" id="SSF46934">
    <property type="entry name" value="UBA-like"/>
    <property type="match status" value="1"/>
</dbReference>
<evidence type="ECO:0000259" key="2">
    <source>
        <dbReference type="PROSITE" id="PS50106"/>
    </source>
</evidence>
<accession>A0A024GJA6</accession>
<sequence length="547" mass="60776">MDDNAQKTSKGSESSEMKAMEKIRIKLCKKNGEKSYGMGLGKKMVKNKEKPPSYASQIYVLHVLRNSPAERENVQKASICEGWRIEQVEGKTVEGYNLQSLASLMRSSSSIEVDFEISQNQQQDEHQDKIQTNMLLLERYTGSQSQSYLSGFGKASLRQQYIQCVPPGPVNVSTKTISPGVGKNSEAHPPKSSACIGDPATGRKRADTSVAPQAKDSHPQKQMKMTVWAKSSNMMKAQPCIDANKETPPHLEEPNASSCKSQHPTNSIKVAPICPQTSEEAPSRSSSYAVRSVPHSNNASKSDDLRSELSSQKPTGESNRQRHSLTTRRLTDMGFDKTDAVASIAACGDDPEKCMVWIAAQLEEKQFISDLNQASIQSELSKQKEAASLKHKEKELYKKARVFTSLFPNSYILSDRESNTLKEVIDEQIGRTDSECLLRTTLTRLLKLEAQAIKWYKVAARCYLLRIAENLEGIYIAESHSVFECCGKATSLSACTFVKSIQTEVELLQNHLFNMPKIHGGVPMAFLEADESTKFNLEDDGFEVIDK</sequence>
<dbReference type="Gene3D" id="2.30.42.10">
    <property type="match status" value="1"/>
</dbReference>
<feature type="region of interest" description="Disordered" evidence="1">
    <location>
        <begin position="175"/>
        <end position="224"/>
    </location>
</feature>
<dbReference type="InterPro" id="IPR036034">
    <property type="entry name" value="PDZ_sf"/>
</dbReference>
<dbReference type="SUPFAM" id="SSF50156">
    <property type="entry name" value="PDZ domain-like"/>
    <property type="match status" value="1"/>
</dbReference>
<evidence type="ECO:0000313" key="3">
    <source>
        <dbReference type="EMBL" id="CCI46950.1"/>
    </source>
</evidence>
<dbReference type="PROSITE" id="PS50106">
    <property type="entry name" value="PDZ"/>
    <property type="match status" value="1"/>
</dbReference>
<feature type="domain" description="PDZ" evidence="2">
    <location>
        <begin position="24"/>
        <end position="110"/>
    </location>
</feature>
<name>A0A024GJA6_9STRA</name>
<reference evidence="3 4" key="1">
    <citation type="submission" date="2012-05" db="EMBL/GenBank/DDBJ databases">
        <title>Recombination and specialization in a pathogen metapopulation.</title>
        <authorList>
            <person name="Gardiner A."/>
            <person name="Kemen E."/>
            <person name="Schultz-Larsen T."/>
            <person name="MacLean D."/>
            <person name="Van Oosterhout C."/>
            <person name="Jones J.D.G."/>
        </authorList>
    </citation>
    <scope>NUCLEOTIDE SEQUENCE [LARGE SCALE GENOMIC DNA]</scope>
    <source>
        <strain evidence="3 4">Ac Nc2</strain>
    </source>
</reference>
<dbReference type="EMBL" id="CAIX01000145">
    <property type="protein sequence ID" value="CCI46950.1"/>
    <property type="molecule type" value="Genomic_DNA"/>
</dbReference>
<protein>
    <recommendedName>
        <fullName evidence="2">PDZ domain-containing protein</fullName>
    </recommendedName>
</protein>
<dbReference type="InterPro" id="IPR009060">
    <property type="entry name" value="UBA-like_sf"/>
</dbReference>